<dbReference type="GO" id="GO:0008270">
    <property type="term" value="F:zinc ion binding"/>
    <property type="evidence" value="ECO:0007669"/>
    <property type="project" value="TreeGrafter"/>
</dbReference>
<evidence type="ECO:0000256" key="4">
    <source>
        <dbReference type="ARBA" id="ARBA00011823"/>
    </source>
</evidence>
<keyword evidence="8 16" id="KW-0456">Lyase</keyword>
<evidence type="ECO:0000256" key="10">
    <source>
        <dbReference type="ARBA" id="ARBA00025628"/>
    </source>
</evidence>
<evidence type="ECO:0000256" key="7">
    <source>
        <dbReference type="ARBA" id="ARBA00023133"/>
    </source>
</evidence>
<feature type="active site" description="Schiff-base intermediate with substrate" evidence="12">
    <location>
        <position position="252"/>
    </location>
</feature>
<evidence type="ECO:0000256" key="11">
    <source>
        <dbReference type="ARBA" id="ARBA00047651"/>
    </source>
</evidence>
<evidence type="ECO:0000256" key="12">
    <source>
        <dbReference type="PIRSR" id="PIRSR001415-1"/>
    </source>
</evidence>
<dbReference type="Gene3D" id="3.20.20.70">
    <property type="entry name" value="Aldolase class I"/>
    <property type="match status" value="1"/>
</dbReference>
<feature type="binding site" evidence="13">
    <location>
        <position position="209"/>
    </location>
    <ligand>
        <name>5-aminolevulinate</name>
        <dbReference type="ChEBI" id="CHEBI:356416"/>
        <label>1</label>
    </ligand>
</feature>
<evidence type="ECO:0000256" key="1">
    <source>
        <dbReference type="ARBA" id="ARBA00001947"/>
    </source>
</evidence>
<comment type="function">
    <text evidence="10">Catalyzes an early step in the biosynthesis of tetrapyrroles. Binds two molecules of 5-aminolevulinate per subunit, each at a distinct site, and catalyzes their condensation to form porphobilinogen.</text>
</comment>
<comment type="subunit">
    <text evidence="4 16">Homooctamer.</text>
</comment>
<feature type="binding site" evidence="13">
    <location>
        <position position="278"/>
    </location>
    <ligand>
        <name>5-aminolevulinate</name>
        <dbReference type="ChEBI" id="CHEBI:356416"/>
        <label>2</label>
    </ligand>
</feature>
<keyword evidence="14" id="KW-0479">Metal-binding</keyword>
<dbReference type="RefSeq" id="WP_183859075.1">
    <property type="nucleotide sequence ID" value="NZ_JACHFH010000003.1"/>
</dbReference>
<proteinExistence type="inferred from homology"/>
<dbReference type="InterPro" id="IPR030656">
    <property type="entry name" value="ALAD_AS"/>
</dbReference>
<evidence type="ECO:0000256" key="16">
    <source>
        <dbReference type="RuleBase" id="RU000515"/>
    </source>
</evidence>
<name>A0A840UDZ6_9FIRM</name>
<dbReference type="InterPro" id="IPR013785">
    <property type="entry name" value="Aldolase_TIM"/>
</dbReference>
<keyword evidence="15" id="KW-0460">Magnesium</keyword>
<evidence type="ECO:0000256" key="5">
    <source>
        <dbReference type="ARBA" id="ARBA00012053"/>
    </source>
</evidence>
<organism evidence="18 19">
    <name type="scientific">Pectinatus brassicae</name>
    <dbReference type="NCBI Taxonomy" id="862415"/>
    <lineage>
        <taxon>Bacteria</taxon>
        <taxon>Bacillati</taxon>
        <taxon>Bacillota</taxon>
        <taxon>Negativicutes</taxon>
        <taxon>Selenomonadales</taxon>
        <taxon>Selenomonadaceae</taxon>
        <taxon>Pectinatus</taxon>
    </lineage>
</organism>
<dbReference type="GO" id="GO:0004655">
    <property type="term" value="F:porphobilinogen synthase activity"/>
    <property type="evidence" value="ECO:0007669"/>
    <property type="project" value="UniProtKB-EC"/>
</dbReference>
<dbReference type="GO" id="GO:0005829">
    <property type="term" value="C:cytosol"/>
    <property type="evidence" value="ECO:0007669"/>
    <property type="project" value="TreeGrafter"/>
</dbReference>
<dbReference type="NCBIfam" id="NF006762">
    <property type="entry name" value="PRK09283.1"/>
    <property type="match status" value="1"/>
</dbReference>
<comment type="pathway">
    <text evidence="2">Porphyrin-containing compound metabolism; protoporphyrin-IX biosynthesis; coproporphyrinogen-III from 5-aminolevulinate: step 1/4.</text>
</comment>
<comment type="catalytic activity">
    <reaction evidence="11 16">
        <text>2 5-aminolevulinate = porphobilinogen + 2 H2O + H(+)</text>
        <dbReference type="Rhea" id="RHEA:24064"/>
        <dbReference type="ChEBI" id="CHEBI:15377"/>
        <dbReference type="ChEBI" id="CHEBI:15378"/>
        <dbReference type="ChEBI" id="CHEBI:58126"/>
        <dbReference type="ChEBI" id="CHEBI:356416"/>
        <dbReference type="EC" id="4.2.1.24"/>
    </reaction>
</comment>
<dbReference type="GO" id="GO:0006782">
    <property type="term" value="P:protoporphyrinogen IX biosynthetic process"/>
    <property type="evidence" value="ECO:0007669"/>
    <property type="project" value="UniProtKB-UniPathway"/>
</dbReference>
<dbReference type="Pfam" id="PF00490">
    <property type="entry name" value="ALAD"/>
    <property type="match status" value="1"/>
</dbReference>
<evidence type="ECO:0000256" key="6">
    <source>
        <dbReference type="ARBA" id="ARBA00020771"/>
    </source>
</evidence>
<feature type="binding site" evidence="14">
    <location>
        <position position="134"/>
    </location>
    <ligand>
        <name>Zn(2+)</name>
        <dbReference type="ChEBI" id="CHEBI:29105"/>
        <note>catalytic</note>
    </ligand>
</feature>
<dbReference type="PRINTS" id="PR00144">
    <property type="entry name" value="DALDHYDRTASE"/>
</dbReference>
<dbReference type="Proteomes" id="UP000559117">
    <property type="component" value="Unassembled WGS sequence"/>
</dbReference>
<dbReference type="UniPathway" id="UPA00251">
    <property type="reaction ID" value="UER00318"/>
</dbReference>
<feature type="binding site" evidence="14">
    <location>
        <position position="126"/>
    </location>
    <ligand>
        <name>Zn(2+)</name>
        <dbReference type="ChEBI" id="CHEBI:29105"/>
        <note>catalytic</note>
    </ligand>
</feature>
<feature type="binding site" evidence="14">
    <location>
        <position position="124"/>
    </location>
    <ligand>
        <name>Zn(2+)</name>
        <dbReference type="ChEBI" id="CHEBI:29105"/>
        <note>catalytic</note>
    </ligand>
</feature>
<comment type="similarity">
    <text evidence="3 17">Belongs to the ALAD family.</text>
</comment>
<gene>
    <name evidence="18" type="ORF">HNR32_000369</name>
</gene>
<feature type="binding site" evidence="13">
    <location>
        <position position="317"/>
    </location>
    <ligand>
        <name>5-aminolevulinate</name>
        <dbReference type="ChEBI" id="CHEBI:356416"/>
        <label>2</label>
    </ligand>
</feature>
<comment type="caution">
    <text evidence="18">The sequence shown here is derived from an EMBL/GenBank/DDBJ whole genome shotgun (WGS) entry which is preliminary data.</text>
</comment>
<feature type="binding site" evidence="13">
    <location>
        <position position="221"/>
    </location>
    <ligand>
        <name>5-aminolevulinate</name>
        <dbReference type="ChEBI" id="CHEBI:356416"/>
        <label>1</label>
    </ligand>
</feature>
<dbReference type="SMART" id="SM01004">
    <property type="entry name" value="ALAD"/>
    <property type="match status" value="1"/>
</dbReference>
<dbReference type="PIRSF" id="PIRSF001415">
    <property type="entry name" value="Porphbilin_synth"/>
    <property type="match status" value="1"/>
</dbReference>
<dbReference type="InterPro" id="IPR001731">
    <property type="entry name" value="ALAD"/>
</dbReference>
<dbReference type="EMBL" id="JACHFH010000003">
    <property type="protein sequence ID" value="MBB5335249.1"/>
    <property type="molecule type" value="Genomic_DNA"/>
</dbReference>
<evidence type="ECO:0000313" key="19">
    <source>
        <dbReference type="Proteomes" id="UP000559117"/>
    </source>
</evidence>
<dbReference type="SUPFAM" id="SSF51569">
    <property type="entry name" value="Aldolase"/>
    <property type="match status" value="1"/>
</dbReference>
<evidence type="ECO:0000256" key="14">
    <source>
        <dbReference type="PIRSR" id="PIRSR001415-3"/>
    </source>
</evidence>
<feature type="binding site" evidence="15">
    <location>
        <position position="237"/>
    </location>
    <ligand>
        <name>Mg(2+)</name>
        <dbReference type="ChEBI" id="CHEBI:18420"/>
    </ligand>
</feature>
<evidence type="ECO:0000256" key="17">
    <source>
        <dbReference type="RuleBase" id="RU004161"/>
    </source>
</evidence>
<dbReference type="PANTHER" id="PTHR11458">
    <property type="entry name" value="DELTA-AMINOLEVULINIC ACID DEHYDRATASE"/>
    <property type="match status" value="1"/>
</dbReference>
<reference evidence="18 19" key="1">
    <citation type="submission" date="2020-08" db="EMBL/GenBank/DDBJ databases">
        <title>Genomic Encyclopedia of Type Strains, Phase IV (KMG-IV): sequencing the most valuable type-strain genomes for metagenomic binning, comparative biology and taxonomic classification.</title>
        <authorList>
            <person name="Goeker M."/>
        </authorList>
    </citation>
    <scope>NUCLEOTIDE SEQUENCE [LARGE SCALE GENOMIC DNA]</scope>
    <source>
        <strain evidence="18 19">DSM 24661</strain>
    </source>
</reference>
<dbReference type="CDD" id="cd00384">
    <property type="entry name" value="ALAD_PBGS"/>
    <property type="match status" value="1"/>
</dbReference>
<dbReference type="AlphaFoldDB" id="A0A840UDZ6"/>
<keyword evidence="14" id="KW-0862">Zinc</keyword>
<evidence type="ECO:0000256" key="9">
    <source>
        <dbReference type="ARBA" id="ARBA00023244"/>
    </source>
</evidence>
<evidence type="ECO:0000256" key="2">
    <source>
        <dbReference type="ARBA" id="ARBA00004694"/>
    </source>
</evidence>
<keyword evidence="19" id="KW-1185">Reference proteome</keyword>
<sequence>MKDNKFSQKLRPRRMRITPAIRSMIRETELSVKDFIYPIFVVAGKNVMQEIPSMPDCYRISVDNAVKLAKEIWQLGILGVEVFGLPEYKDEIGSSAWDMDSPVQKAIAAIKQAVPEMAVIGDVCLCQYTTHGHCGKLCGHYVDNDATLELLQKVAVSQAKAGADIVAPSDMMDGRVAAIRDALDDNGYINTSIMSYAVKYASGYYGPFRDAADSTPSFGDRRAYQMDPANALEAIKEVDLDLQEGADMIIVKPALAYLDIVRRVREHMNLPLITYNVSGEYAMVKAAAKNGWIDEKRIVLETLLSMKRAGSDSIITYHAIDAAKWLKEIE</sequence>
<keyword evidence="7" id="KW-0350">Heme biosynthesis</keyword>
<dbReference type="EC" id="4.2.1.24" evidence="5 16"/>
<keyword evidence="9 16" id="KW-0627">Porphyrin biosynthesis</keyword>
<evidence type="ECO:0000313" key="18">
    <source>
        <dbReference type="EMBL" id="MBB5335249.1"/>
    </source>
</evidence>
<evidence type="ECO:0000256" key="8">
    <source>
        <dbReference type="ARBA" id="ARBA00023239"/>
    </source>
</evidence>
<accession>A0A840UDZ6</accession>
<feature type="active site" description="Schiff-base intermediate with substrate" evidence="12">
    <location>
        <position position="199"/>
    </location>
</feature>
<dbReference type="FunFam" id="3.20.20.70:FF:000019">
    <property type="entry name" value="Delta-aminolevulinic acid dehydratase"/>
    <property type="match status" value="1"/>
</dbReference>
<dbReference type="PROSITE" id="PS00169">
    <property type="entry name" value="D_ALA_DEHYDRATASE"/>
    <property type="match status" value="1"/>
</dbReference>
<evidence type="ECO:0000256" key="13">
    <source>
        <dbReference type="PIRSR" id="PIRSR001415-2"/>
    </source>
</evidence>
<dbReference type="PANTHER" id="PTHR11458:SF0">
    <property type="entry name" value="DELTA-AMINOLEVULINIC ACID DEHYDRATASE"/>
    <property type="match status" value="1"/>
</dbReference>
<evidence type="ECO:0000256" key="3">
    <source>
        <dbReference type="ARBA" id="ARBA00008055"/>
    </source>
</evidence>
<evidence type="ECO:0000256" key="15">
    <source>
        <dbReference type="PIRSR" id="PIRSR001415-5"/>
    </source>
</evidence>
<protein>
    <recommendedName>
        <fullName evidence="6 16">Delta-aminolevulinic acid dehydratase</fullName>
        <ecNumber evidence="5 16">4.2.1.24</ecNumber>
    </recommendedName>
</protein>
<comment type="cofactor">
    <cofactor evidence="1">
        <name>Zn(2+)</name>
        <dbReference type="ChEBI" id="CHEBI:29105"/>
    </cofactor>
</comment>